<accession>A0AA88G4B3</accession>
<comment type="caution">
    <text evidence="2">The sequence shown here is derived from an EMBL/GenBank/DDBJ whole genome shotgun (WGS) entry which is preliminary data.</text>
</comment>
<proteinExistence type="predicted"/>
<dbReference type="AlphaFoldDB" id="A0AA88G4B3"/>
<feature type="compositionally biased region" description="Low complexity" evidence="1">
    <location>
        <begin position="453"/>
        <end position="466"/>
    </location>
</feature>
<organism evidence="2 3">
    <name type="scientific">Naegleria lovaniensis</name>
    <name type="common">Amoeba</name>
    <dbReference type="NCBI Taxonomy" id="51637"/>
    <lineage>
        <taxon>Eukaryota</taxon>
        <taxon>Discoba</taxon>
        <taxon>Heterolobosea</taxon>
        <taxon>Tetramitia</taxon>
        <taxon>Eutetramitia</taxon>
        <taxon>Vahlkampfiidae</taxon>
        <taxon>Naegleria</taxon>
    </lineage>
</organism>
<keyword evidence="3" id="KW-1185">Reference proteome</keyword>
<dbReference type="RefSeq" id="XP_044541445.1">
    <property type="nucleotide sequence ID" value="XM_044693356.1"/>
</dbReference>
<dbReference type="Proteomes" id="UP000816034">
    <property type="component" value="Unassembled WGS sequence"/>
</dbReference>
<reference evidence="2 3" key="1">
    <citation type="journal article" date="2018" name="BMC Genomics">
        <title>The genome of Naegleria lovaniensis, the basis for a comparative approach to unravel pathogenicity factors of the human pathogenic amoeba N. fowleri.</title>
        <authorList>
            <person name="Liechti N."/>
            <person name="Schurch N."/>
            <person name="Bruggmann R."/>
            <person name="Wittwer M."/>
        </authorList>
    </citation>
    <scope>NUCLEOTIDE SEQUENCE [LARGE SCALE GENOMIC DNA]</scope>
    <source>
        <strain evidence="2 3">ATCC 30569</strain>
    </source>
</reference>
<evidence type="ECO:0000313" key="2">
    <source>
        <dbReference type="EMBL" id="KAG2370581.1"/>
    </source>
</evidence>
<evidence type="ECO:0000313" key="3">
    <source>
        <dbReference type="Proteomes" id="UP000816034"/>
    </source>
</evidence>
<feature type="region of interest" description="Disordered" evidence="1">
    <location>
        <begin position="437"/>
        <end position="468"/>
    </location>
</feature>
<protein>
    <submittedName>
        <fullName evidence="2">Uncharacterized protein</fullName>
    </submittedName>
</protein>
<name>A0AA88G4B3_NAELO</name>
<evidence type="ECO:0000256" key="1">
    <source>
        <dbReference type="SAM" id="MobiDB-lite"/>
    </source>
</evidence>
<sequence>MSYEPTSIQLDPYLFVKIISYLPYFYQHVFKRVSKNIYEAVTNHHHDSIMENYNTKSSLEIHDFKLVELNDYFKYKLHFKMQDPIEIATVLKKMYYLDDPKLKWMDKYRDVEKYRSILKNKHCLKINITLIGCDEVTCQYLNTLEKQFKDHSLFSVDFYFSHFHLSDAWQYNFSCRCLETSASHRVSRFYNEGSRTRINKKSPKITSVEGFEMYFKKCADNLGICISLLPRPAIISHQLFVTTFPVNVDLDWNQALFVFRNKIISTCEPTLLAPTLNSMDKYETCSVYSFLFKPVKKLAFDTYLRTKKPKLFINEYQAFLKHELVLNCLDRFQVLLKIAQENTYEVQFILSKQFSTTPLYILEELDALTISKHKELCKQLSLIPPKSSNNAIKKKQLKTLEEQQQEKDLSFKNFKLFNWRNDLLLKTLNISEEEFHNMKRKEQHRESRATKDSSSSQKKNHSGSNHPMAILGDFNTCKDYYYNDYYYSHPYYEEDDE</sequence>
<dbReference type="EMBL" id="PYSW02000102">
    <property type="protein sequence ID" value="KAG2370581.1"/>
    <property type="molecule type" value="Genomic_DNA"/>
</dbReference>
<dbReference type="GeneID" id="68092841"/>
<gene>
    <name evidence="2" type="ORF">C9374_000379</name>
</gene>